<sequence>MISRIAGANVLRAARANIAPRAMAARNYQSIDKDYAGSEGKALLMTAESALAKSCYSTIDWKISEDTTVMDMLKQMVANNIGAMAVTDASGKVVGVVSERDYLSKVAFLGKTSDCTNVKEICTYGFSNLVTVSPQNPIERCMEKMLGRDVRHLLVRDGKESENIIGLISVKDIVKCTHEKTKAQMNRLEDIITMKNIADSAV</sequence>
<dbReference type="AlphaFoldDB" id="A0A9W7EU59"/>
<organism evidence="4 5">
    <name type="scientific">Triparma strigata</name>
    <dbReference type="NCBI Taxonomy" id="1606541"/>
    <lineage>
        <taxon>Eukaryota</taxon>
        <taxon>Sar</taxon>
        <taxon>Stramenopiles</taxon>
        <taxon>Ochrophyta</taxon>
        <taxon>Bolidophyceae</taxon>
        <taxon>Parmales</taxon>
        <taxon>Triparmaceae</taxon>
        <taxon>Triparma</taxon>
    </lineage>
</organism>
<evidence type="ECO:0000313" key="4">
    <source>
        <dbReference type="EMBL" id="GMH90125.1"/>
    </source>
</evidence>
<evidence type="ECO:0000259" key="3">
    <source>
        <dbReference type="PROSITE" id="PS51371"/>
    </source>
</evidence>
<dbReference type="PANTHER" id="PTHR43080:SF2">
    <property type="entry name" value="CBS DOMAIN-CONTAINING PROTEIN"/>
    <property type="match status" value="1"/>
</dbReference>
<keyword evidence="5" id="KW-1185">Reference proteome</keyword>
<dbReference type="EMBL" id="BRXY01000367">
    <property type="protein sequence ID" value="GMH90125.1"/>
    <property type="molecule type" value="Genomic_DNA"/>
</dbReference>
<dbReference type="InterPro" id="IPR000644">
    <property type="entry name" value="CBS_dom"/>
</dbReference>
<gene>
    <name evidence="4" type="ORF">TrST_g1874</name>
</gene>
<dbReference type="InterPro" id="IPR051257">
    <property type="entry name" value="Diverse_CBS-Domain"/>
</dbReference>
<dbReference type="OrthoDB" id="418595at2759"/>
<dbReference type="Gene3D" id="3.10.580.10">
    <property type="entry name" value="CBS-domain"/>
    <property type="match status" value="1"/>
</dbReference>
<feature type="domain" description="CBS" evidence="3">
    <location>
        <begin position="56"/>
        <end position="113"/>
    </location>
</feature>
<name>A0A9W7EU59_9STRA</name>
<dbReference type="Pfam" id="PF00571">
    <property type="entry name" value="CBS"/>
    <property type="match status" value="2"/>
</dbReference>
<evidence type="ECO:0000256" key="1">
    <source>
        <dbReference type="ARBA" id="ARBA00023122"/>
    </source>
</evidence>
<protein>
    <recommendedName>
        <fullName evidence="3">CBS domain-containing protein</fullName>
    </recommendedName>
</protein>
<dbReference type="PANTHER" id="PTHR43080">
    <property type="entry name" value="CBS DOMAIN-CONTAINING PROTEIN CBSX3, MITOCHONDRIAL"/>
    <property type="match status" value="1"/>
</dbReference>
<dbReference type="SMART" id="SM00116">
    <property type="entry name" value="CBS"/>
    <property type="match status" value="2"/>
</dbReference>
<proteinExistence type="predicted"/>
<dbReference type="SUPFAM" id="SSF54631">
    <property type="entry name" value="CBS-domain pair"/>
    <property type="match status" value="1"/>
</dbReference>
<dbReference type="Proteomes" id="UP001165085">
    <property type="component" value="Unassembled WGS sequence"/>
</dbReference>
<accession>A0A9W7EU59</accession>
<feature type="domain" description="CBS" evidence="3">
    <location>
        <begin position="125"/>
        <end position="183"/>
    </location>
</feature>
<evidence type="ECO:0000256" key="2">
    <source>
        <dbReference type="PROSITE-ProRule" id="PRU00703"/>
    </source>
</evidence>
<comment type="caution">
    <text evidence="4">The sequence shown here is derived from an EMBL/GenBank/DDBJ whole genome shotgun (WGS) entry which is preliminary data.</text>
</comment>
<evidence type="ECO:0000313" key="5">
    <source>
        <dbReference type="Proteomes" id="UP001165085"/>
    </source>
</evidence>
<dbReference type="PROSITE" id="PS51371">
    <property type="entry name" value="CBS"/>
    <property type="match status" value="2"/>
</dbReference>
<reference evidence="5" key="1">
    <citation type="journal article" date="2023" name="Commun. Biol.">
        <title>Genome analysis of Parmales, the sister group of diatoms, reveals the evolutionary specialization of diatoms from phago-mixotrophs to photoautotrophs.</title>
        <authorList>
            <person name="Ban H."/>
            <person name="Sato S."/>
            <person name="Yoshikawa S."/>
            <person name="Yamada K."/>
            <person name="Nakamura Y."/>
            <person name="Ichinomiya M."/>
            <person name="Sato N."/>
            <person name="Blanc-Mathieu R."/>
            <person name="Endo H."/>
            <person name="Kuwata A."/>
            <person name="Ogata H."/>
        </authorList>
    </citation>
    <scope>NUCLEOTIDE SEQUENCE [LARGE SCALE GENOMIC DNA]</scope>
    <source>
        <strain evidence="5">NIES 3701</strain>
    </source>
</reference>
<dbReference type="InterPro" id="IPR046342">
    <property type="entry name" value="CBS_dom_sf"/>
</dbReference>
<keyword evidence="1 2" id="KW-0129">CBS domain</keyword>